<comment type="caution">
    <text evidence="7">The sequence shown here is derived from an EMBL/GenBank/DDBJ whole genome shotgun (WGS) entry which is preliminary data.</text>
</comment>
<sequence>MATPTIAKVIPVSEPKSLSHNSHVEPSPDTKEIIDIEHVPVNDDPRQWSYARKVRSRHHLMLLIDQVDAVSPVDRNFVYSSNILIRTDLHATNNQISWTLAAFILVQGNFPLIWSAIAEITGRKVIYLLSSGLFVVGSAVLALSKTIEVMIAMRTLQAAGSSAFLAISAATLADIYDTHERGTMMGVFYAAPLLGPALGPVIGGLLSQAFNWRAIFYFLLICGVIIFLFFLILFKDTYRCERSLTYYFALQRRSASRGPVRHSSQSTIAGSEFSKNQTRDKDLEKQFQLPVVPEKIPSATPTPGPDNIRLSIKDINPFPPYFQILSRKNNVLVLTVNGLVFGFNYCLSYTCERTLANAYGYDTLSVGLVLLCLGIGSVAGSIIGGRWSDRVVGKMVKANGGQWHAEMRLESSKLTMLWIPLSLIGYGWACDKHLNVAVICVMLILVGFTTIWMYASTLAYLVDANPGRSAAAVATNSSFRGSLAFLSVLIAVPLQNAWGDGILFTGWACVLAAAELLVIIVVHKGESWRKGNEENERKMLSK</sequence>
<dbReference type="InterPro" id="IPR011701">
    <property type="entry name" value="MFS"/>
</dbReference>
<dbReference type="PANTHER" id="PTHR23502">
    <property type="entry name" value="MAJOR FACILITATOR SUPERFAMILY"/>
    <property type="match status" value="1"/>
</dbReference>
<dbReference type="PANTHER" id="PTHR23502:SF5">
    <property type="entry name" value="QUINIDINE RESISTANCE PROTEIN 3"/>
    <property type="match status" value="1"/>
</dbReference>
<name>A0AAD4E4M6_9AGAM</name>
<feature type="transmembrane region" description="Helical" evidence="5">
    <location>
        <begin position="435"/>
        <end position="461"/>
    </location>
</feature>
<keyword evidence="4 5" id="KW-0472">Membrane</keyword>
<dbReference type="Pfam" id="PF07690">
    <property type="entry name" value="MFS_1"/>
    <property type="match status" value="1"/>
</dbReference>
<keyword evidence="3 5" id="KW-1133">Transmembrane helix</keyword>
<evidence type="ECO:0000256" key="4">
    <source>
        <dbReference type="ARBA" id="ARBA00023136"/>
    </source>
</evidence>
<feature type="transmembrane region" description="Helical" evidence="5">
    <location>
        <begin position="125"/>
        <end position="144"/>
    </location>
</feature>
<evidence type="ECO:0000313" key="8">
    <source>
        <dbReference type="Proteomes" id="UP001195769"/>
    </source>
</evidence>
<keyword evidence="8" id="KW-1185">Reference proteome</keyword>
<dbReference type="GeneID" id="64659374"/>
<dbReference type="Gene3D" id="1.20.1250.20">
    <property type="entry name" value="MFS general substrate transporter like domains"/>
    <property type="match status" value="1"/>
</dbReference>
<evidence type="ECO:0000256" key="1">
    <source>
        <dbReference type="ARBA" id="ARBA00004141"/>
    </source>
</evidence>
<dbReference type="InterPro" id="IPR036259">
    <property type="entry name" value="MFS_trans_sf"/>
</dbReference>
<dbReference type="GO" id="GO:0005886">
    <property type="term" value="C:plasma membrane"/>
    <property type="evidence" value="ECO:0007669"/>
    <property type="project" value="TreeGrafter"/>
</dbReference>
<evidence type="ECO:0000256" key="3">
    <source>
        <dbReference type="ARBA" id="ARBA00022989"/>
    </source>
</evidence>
<evidence type="ECO:0000256" key="2">
    <source>
        <dbReference type="ARBA" id="ARBA00022692"/>
    </source>
</evidence>
<accession>A0AAD4E4M6</accession>
<protein>
    <submittedName>
        <fullName evidence="7">Vacuolar DHA amino acid exporter</fullName>
    </submittedName>
</protein>
<keyword evidence="2 5" id="KW-0812">Transmembrane</keyword>
<dbReference type="Gene3D" id="1.20.1720.10">
    <property type="entry name" value="Multidrug resistance protein D"/>
    <property type="match status" value="1"/>
</dbReference>
<dbReference type="Proteomes" id="UP001195769">
    <property type="component" value="Unassembled WGS sequence"/>
</dbReference>
<proteinExistence type="predicted"/>
<reference evidence="7" key="1">
    <citation type="journal article" date="2020" name="New Phytol.">
        <title>Comparative genomics reveals dynamic genome evolution in host specialist ectomycorrhizal fungi.</title>
        <authorList>
            <person name="Lofgren L.A."/>
            <person name="Nguyen N.H."/>
            <person name="Vilgalys R."/>
            <person name="Ruytinx J."/>
            <person name="Liao H.L."/>
            <person name="Branco S."/>
            <person name="Kuo A."/>
            <person name="LaButti K."/>
            <person name="Lipzen A."/>
            <person name="Andreopoulos W."/>
            <person name="Pangilinan J."/>
            <person name="Riley R."/>
            <person name="Hundley H."/>
            <person name="Na H."/>
            <person name="Barry K."/>
            <person name="Grigoriev I.V."/>
            <person name="Stajich J.E."/>
            <person name="Kennedy P.G."/>
        </authorList>
    </citation>
    <scope>NUCLEOTIDE SEQUENCE</scope>
    <source>
        <strain evidence="7">FC203</strain>
    </source>
</reference>
<dbReference type="AlphaFoldDB" id="A0AAD4E4M6"/>
<dbReference type="InterPro" id="IPR020846">
    <property type="entry name" value="MFS_dom"/>
</dbReference>
<gene>
    <name evidence="7" type="ORF">F5891DRAFT_1148674</name>
</gene>
<dbReference type="PROSITE" id="PS50850">
    <property type="entry name" value="MFS"/>
    <property type="match status" value="1"/>
</dbReference>
<comment type="subcellular location">
    <subcellularLocation>
        <location evidence="1">Membrane</location>
        <topology evidence="1">Multi-pass membrane protein</topology>
    </subcellularLocation>
</comment>
<feature type="transmembrane region" description="Helical" evidence="5">
    <location>
        <begin position="363"/>
        <end position="385"/>
    </location>
</feature>
<feature type="transmembrane region" description="Helical" evidence="5">
    <location>
        <begin position="501"/>
        <end position="522"/>
    </location>
</feature>
<dbReference type="GO" id="GO:0022857">
    <property type="term" value="F:transmembrane transporter activity"/>
    <property type="evidence" value="ECO:0007669"/>
    <property type="project" value="InterPro"/>
</dbReference>
<feature type="transmembrane region" description="Helical" evidence="5">
    <location>
        <begin position="331"/>
        <end position="351"/>
    </location>
</feature>
<evidence type="ECO:0000313" key="7">
    <source>
        <dbReference type="EMBL" id="KAG1898233.1"/>
    </source>
</evidence>
<dbReference type="RefSeq" id="XP_041223809.1">
    <property type="nucleotide sequence ID" value="XM_041365076.1"/>
</dbReference>
<dbReference type="EMBL" id="JABBWK010000041">
    <property type="protein sequence ID" value="KAG1898233.1"/>
    <property type="molecule type" value="Genomic_DNA"/>
</dbReference>
<evidence type="ECO:0000256" key="5">
    <source>
        <dbReference type="SAM" id="Phobius"/>
    </source>
</evidence>
<evidence type="ECO:0000259" key="6">
    <source>
        <dbReference type="PROSITE" id="PS50850"/>
    </source>
</evidence>
<feature type="transmembrane region" description="Helical" evidence="5">
    <location>
        <begin position="187"/>
        <end position="208"/>
    </location>
</feature>
<dbReference type="SUPFAM" id="SSF103473">
    <property type="entry name" value="MFS general substrate transporter"/>
    <property type="match status" value="1"/>
</dbReference>
<feature type="transmembrane region" description="Helical" evidence="5">
    <location>
        <begin position="156"/>
        <end position="175"/>
    </location>
</feature>
<organism evidence="7 8">
    <name type="scientific">Suillus fuscotomentosus</name>
    <dbReference type="NCBI Taxonomy" id="1912939"/>
    <lineage>
        <taxon>Eukaryota</taxon>
        <taxon>Fungi</taxon>
        <taxon>Dikarya</taxon>
        <taxon>Basidiomycota</taxon>
        <taxon>Agaricomycotina</taxon>
        <taxon>Agaricomycetes</taxon>
        <taxon>Agaricomycetidae</taxon>
        <taxon>Boletales</taxon>
        <taxon>Suillineae</taxon>
        <taxon>Suillaceae</taxon>
        <taxon>Suillus</taxon>
    </lineage>
</organism>
<feature type="transmembrane region" description="Helical" evidence="5">
    <location>
        <begin position="214"/>
        <end position="234"/>
    </location>
</feature>
<feature type="transmembrane region" description="Helical" evidence="5">
    <location>
        <begin position="96"/>
        <end position="118"/>
    </location>
</feature>
<feature type="domain" description="Major facilitator superfamily (MFS) profile" evidence="6">
    <location>
        <begin position="60"/>
        <end position="526"/>
    </location>
</feature>